<organism evidence="3 4">
    <name type="scientific">Micrococcus terreus</name>
    <dbReference type="NCBI Taxonomy" id="574650"/>
    <lineage>
        <taxon>Bacteria</taxon>
        <taxon>Bacillati</taxon>
        <taxon>Actinomycetota</taxon>
        <taxon>Actinomycetes</taxon>
        <taxon>Micrococcales</taxon>
        <taxon>Micrococcaceae</taxon>
        <taxon>Micrococcus</taxon>
    </lineage>
</organism>
<feature type="region of interest" description="Disordered" evidence="1">
    <location>
        <begin position="1"/>
        <end position="28"/>
    </location>
</feature>
<dbReference type="GO" id="GO:0016042">
    <property type="term" value="P:lipid catabolic process"/>
    <property type="evidence" value="ECO:0007669"/>
    <property type="project" value="InterPro"/>
</dbReference>
<dbReference type="Gene3D" id="3.40.50.1820">
    <property type="entry name" value="alpha/beta hydrolase"/>
    <property type="match status" value="1"/>
</dbReference>
<dbReference type="Gene3D" id="1.10.260.130">
    <property type="match status" value="1"/>
</dbReference>
<dbReference type="Pfam" id="PF03583">
    <property type="entry name" value="LIP"/>
    <property type="match status" value="1"/>
</dbReference>
<evidence type="ECO:0000256" key="1">
    <source>
        <dbReference type="SAM" id="MobiDB-lite"/>
    </source>
</evidence>
<protein>
    <submittedName>
        <fullName evidence="3">Triacylglycerol lipase</fullName>
    </submittedName>
</protein>
<gene>
    <name evidence="3" type="ORF">SAMN04487966_1104</name>
</gene>
<reference evidence="3 4" key="1">
    <citation type="submission" date="2016-10" db="EMBL/GenBank/DDBJ databases">
        <authorList>
            <person name="de Groot N.N."/>
        </authorList>
    </citation>
    <scope>NUCLEOTIDE SEQUENCE [LARGE SCALE GENOMIC DNA]</scope>
    <source>
        <strain evidence="3 4">CGMCC 1.7054</strain>
    </source>
</reference>
<dbReference type="InterPro" id="IPR029058">
    <property type="entry name" value="AB_hydrolase_fold"/>
</dbReference>
<keyword evidence="2" id="KW-0812">Transmembrane</keyword>
<dbReference type="AlphaFoldDB" id="A0A1I7MQH6"/>
<dbReference type="PANTHER" id="PTHR34853:SF1">
    <property type="entry name" value="LIPASE 5"/>
    <property type="match status" value="1"/>
</dbReference>
<sequence>MTTTPPAGSTPAAHSPSVSPAPSEAGPVRRRMRAAVGIIPAVALGLTAALMGAPAHAAPVSPAGTMTVTASGTSESTVEDAVGDDQALERGAAQAEIAETTDTGFYDSPATIPTTPGTLIRSEKTEFYLDPIKLIKYPATATKVLYSSTNRAGEPTVVSGTVLTPTKAWTGKGTRPVIAYAPGTQGIGDHCAPSRTLSVGMQYEGIGVSDLLNAGYAVVMTDYAGLGTEGIHTYLVREDQGNAVLDSVRAAAQVPGTQVTPDSRIALAGYSQGGGASAAAAELAGSYAPELDVQGAYVGAAPADLTAVGQNIDGTLYSEFLLYGIAGLMEAYSLDPSTVLNEAGMVKHAEAQENCTIDGVLKHSFIKSAGLTHTGETFAQTMTSDPQMKAIVQEQSLGAAGNAPDFPVMVASSLTDDVIPYTVSRTLAQQWCKQGTEVRFDTILTPTHLGGYVAGLPRMQSYLWATFNNVDTLNACWRL</sequence>
<feature type="compositionally biased region" description="Low complexity" evidence="1">
    <location>
        <begin position="1"/>
        <end position="26"/>
    </location>
</feature>
<dbReference type="Proteomes" id="UP000198881">
    <property type="component" value="Unassembled WGS sequence"/>
</dbReference>
<dbReference type="EMBL" id="FPCG01000010">
    <property type="protein sequence ID" value="SFV24151.1"/>
    <property type="molecule type" value="Genomic_DNA"/>
</dbReference>
<feature type="transmembrane region" description="Helical" evidence="2">
    <location>
        <begin position="34"/>
        <end position="53"/>
    </location>
</feature>
<keyword evidence="2" id="KW-1133">Transmembrane helix</keyword>
<keyword evidence="2" id="KW-0472">Membrane</keyword>
<dbReference type="STRING" id="574650.SAMN04487966_1104"/>
<dbReference type="GO" id="GO:0004806">
    <property type="term" value="F:triacylglycerol lipase activity"/>
    <property type="evidence" value="ECO:0007669"/>
    <property type="project" value="InterPro"/>
</dbReference>
<accession>A0A1I7MQH6</accession>
<keyword evidence="4" id="KW-1185">Reference proteome</keyword>
<dbReference type="RefSeq" id="WP_177227935.1">
    <property type="nucleotide sequence ID" value="NZ_FPCG01000010.1"/>
</dbReference>
<dbReference type="SUPFAM" id="SSF53474">
    <property type="entry name" value="alpha/beta-Hydrolases"/>
    <property type="match status" value="1"/>
</dbReference>
<proteinExistence type="predicted"/>
<dbReference type="InterPro" id="IPR005152">
    <property type="entry name" value="Lipase_secreted"/>
</dbReference>
<name>A0A1I7MQH6_9MICC</name>
<evidence type="ECO:0000313" key="4">
    <source>
        <dbReference type="Proteomes" id="UP000198881"/>
    </source>
</evidence>
<evidence type="ECO:0000256" key="2">
    <source>
        <dbReference type="SAM" id="Phobius"/>
    </source>
</evidence>
<evidence type="ECO:0000313" key="3">
    <source>
        <dbReference type="EMBL" id="SFV24151.1"/>
    </source>
</evidence>
<dbReference type="PANTHER" id="PTHR34853">
    <property type="match status" value="1"/>
</dbReference>